<dbReference type="Proteomes" id="UP000186594">
    <property type="component" value="Unassembled WGS sequence"/>
</dbReference>
<dbReference type="AlphaFoldDB" id="A0A1U7LV05"/>
<proteinExistence type="inferred from homology"/>
<dbReference type="InterPro" id="IPR000529">
    <property type="entry name" value="Ribosomal_bS6"/>
</dbReference>
<sequence length="135" mass="15661">MVFYELLCIVRKQGGSQEVKDIARTLGMTVIQRGGVVRKYVNWGVLQLPKQIRRHQQRHDWGQYFLMFFDSSPWTQMEIDRTLNLDPRIVRHTVIKIGDRPDTILHIPGVTTSNGVPVIKNNNIEAFPSYQKISN</sequence>
<dbReference type="GO" id="GO:0003735">
    <property type="term" value="F:structural constituent of ribosome"/>
    <property type="evidence" value="ECO:0007669"/>
    <property type="project" value="InterPro"/>
</dbReference>
<organism evidence="2 3">
    <name type="scientific">Neolecta irregularis (strain DAH-3)</name>
    <dbReference type="NCBI Taxonomy" id="1198029"/>
    <lineage>
        <taxon>Eukaryota</taxon>
        <taxon>Fungi</taxon>
        <taxon>Dikarya</taxon>
        <taxon>Ascomycota</taxon>
        <taxon>Taphrinomycotina</taxon>
        <taxon>Neolectales</taxon>
        <taxon>Neolectaceae</taxon>
        <taxon>Neolecta</taxon>
    </lineage>
</organism>
<dbReference type="CDD" id="cd15465">
    <property type="entry name" value="bS6_mito"/>
    <property type="match status" value="1"/>
</dbReference>
<dbReference type="InterPro" id="IPR035980">
    <property type="entry name" value="Ribosomal_bS6_sf"/>
</dbReference>
<evidence type="ECO:0000313" key="2">
    <source>
        <dbReference type="EMBL" id="OLL26506.1"/>
    </source>
</evidence>
<dbReference type="EMBL" id="LXFE01000175">
    <property type="protein sequence ID" value="OLL26506.1"/>
    <property type="molecule type" value="Genomic_DNA"/>
</dbReference>
<gene>
    <name evidence="2" type="ORF">NEOLI_004194</name>
</gene>
<dbReference type="Gene3D" id="3.30.70.60">
    <property type="match status" value="1"/>
</dbReference>
<dbReference type="STRING" id="1198029.A0A1U7LV05"/>
<dbReference type="InterPro" id="IPR014717">
    <property type="entry name" value="Transl_elong_EF1B/ribsomal_bS6"/>
</dbReference>
<dbReference type="GO" id="GO:0070181">
    <property type="term" value="F:small ribosomal subunit rRNA binding"/>
    <property type="evidence" value="ECO:0007669"/>
    <property type="project" value="TreeGrafter"/>
</dbReference>
<keyword evidence="3" id="KW-1185">Reference proteome</keyword>
<dbReference type="GO" id="GO:0006412">
    <property type="term" value="P:translation"/>
    <property type="evidence" value="ECO:0007669"/>
    <property type="project" value="InterPro"/>
</dbReference>
<dbReference type="OrthoDB" id="10259681at2759"/>
<dbReference type="OMA" id="HQIGDYW"/>
<keyword evidence="2" id="KW-0687">Ribonucleoprotein</keyword>
<evidence type="ECO:0000313" key="3">
    <source>
        <dbReference type="Proteomes" id="UP000186594"/>
    </source>
</evidence>
<dbReference type="NCBIfam" id="TIGR00166">
    <property type="entry name" value="S6"/>
    <property type="match status" value="1"/>
</dbReference>
<accession>A0A1U7LV05</accession>
<dbReference type="GO" id="GO:0005763">
    <property type="term" value="C:mitochondrial small ribosomal subunit"/>
    <property type="evidence" value="ECO:0007669"/>
    <property type="project" value="TreeGrafter"/>
</dbReference>
<dbReference type="PANTHER" id="PTHR21011">
    <property type="entry name" value="MITOCHONDRIAL 28S RIBOSOMAL PROTEIN S6"/>
    <property type="match status" value="1"/>
</dbReference>
<comment type="similarity">
    <text evidence="1">Belongs to the bacterial ribosomal protein bS6 family.</text>
</comment>
<keyword evidence="2" id="KW-0689">Ribosomal protein</keyword>
<protein>
    <submittedName>
        <fullName evidence="2">37S ribosomal protein MRP17, mitochondrial</fullName>
    </submittedName>
</protein>
<dbReference type="PANTHER" id="PTHR21011:SF1">
    <property type="entry name" value="SMALL RIBOSOMAL SUBUNIT PROTEIN BS6M"/>
    <property type="match status" value="1"/>
</dbReference>
<dbReference type="SUPFAM" id="SSF54995">
    <property type="entry name" value="Ribosomal protein S6"/>
    <property type="match status" value="1"/>
</dbReference>
<name>A0A1U7LV05_NEOID</name>
<reference evidence="2 3" key="1">
    <citation type="submission" date="2016-04" db="EMBL/GenBank/DDBJ databases">
        <title>Evolutionary innovation and constraint leading to complex multicellularity in the Ascomycota.</title>
        <authorList>
            <person name="Cisse O."/>
            <person name="Nguyen A."/>
            <person name="Hewitt D.A."/>
            <person name="Jedd G."/>
            <person name="Stajich J.E."/>
        </authorList>
    </citation>
    <scope>NUCLEOTIDE SEQUENCE [LARGE SCALE GENOMIC DNA]</scope>
    <source>
        <strain evidence="2 3">DAH-3</strain>
    </source>
</reference>
<comment type="caution">
    <text evidence="2">The sequence shown here is derived from an EMBL/GenBank/DDBJ whole genome shotgun (WGS) entry which is preliminary data.</text>
</comment>
<evidence type="ECO:0000256" key="1">
    <source>
        <dbReference type="ARBA" id="ARBA00009512"/>
    </source>
</evidence>
<dbReference type="Pfam" id="PF01250">
    <property type="entry name" value="Ribosomal_S6"/>
    <property type="match status" value="1"/>
</dbReference>